<name>A0ABV5AHJ5_9BACL</name>
<evidence type="ECO:0000313" key="3">
    <source>
        <dbReference type="Proteomes" id="UP001579974"/>
    </source>
</evidence>
<dbReference type="InterPro" id="IPR010368">
    <property type="entry name" value="Com_YlbF"/>
</dbReference>
<keyword evidence="1" id="KW-0175">Coiled coil</keyword>
<feature type="coiled-coil region" evidence="1">
    <location>
        <begin position="58"/>
        <end position="85"/>
    </location>
</feature>
<gene>
    <name evidence="2" type="ORF">KKP3000_000288</name>
</gene>
<dbReference type="Pfam" id="PF06133">
    <property type="entry name" value="Com_YlbF"/>
    <property type="match status" value="1"/>
</dbReference>
<proteinExistence type="predicted"/>
<keyword evidence="3" id="KW-1185">Reference proteome</keyword>
<accession>A0ABV5AHJ5</accession>
<organism evidence="2 3">
    <name type="scientific">Alicyclobacillus fastidiosus</name>
    <dbReference type="NCBI Taxonomy" id="392011"/>
    <lineage>
        <taxon>Bacteria</taxon>
        <taxon>Bacillati</taxon>
        <taxon>Bacillota</taxon>
        <taxon>Bacilli</taxon>
        <taxon>Bacillales</taxon>
        <taxon>Alicyclobacillaceae</taxon>
        <taxon>Alicyclobacillus</taxon>
    </lineage>
</organism>
<dbReference type="SUPFAM" id="SSF158622">
    <property type="entry name" value="YheA/YmcA-like"/>
    <property type="match status" value="1"/>
</dbReference>
<dbReference type="PANTHER" id="PTHR38448:SF1">
    <property type="entry name" value="YLBF FAMILY REGULATOR"/>
    <property type="match status" value="1"/>
</dbReference>
<dbReference type="EMBL" id="JBDXSU010000011">
    <property type="protein sequence ID" value="MFB5191515.1"/>
    <property type="molecule type" value="Genomic_DNA"/>
</dbReference>
<dbReference type="Gene3D" id="1.20.1500.10">
    <property type="entry name" value="YheA/YmcA-like"/>
    <property type="match status" value="1"/>
</dbReference>
<dbReference type="Proteomes" id="UP001579974">
    <property type="component" value="Unassembled WGS sequence"/>
</dbReference>
<dbReference type="InterPro" id="IPR052767">
    <property type="entry name" value="Bact_com_dev_regulator"/>
</dbReference>
<dbReference type="RefSeq" id="WP_275472851.1">
    <property type="nucleotide sequence ID" value="NZ_CP162940.1"/>
</dbReference>
<protein>
    <submittedName>
        <fullName evidence="2">YlbF family regulator</fullName>
    </submittedName>
</protein>
<dbReference type="PANTHER" id="PTHR38448">
    <property type="entry name" value="REGULATORY PROTEIN YLBF-RELATED"/>
    <property type="match status" value="1"/>
</dbReference>
<comment type="caution">
    <text evidence="2">The sequence shown here is derived from an EMBL/GenBank/DDBJ whole genome shotgun (WGS) entry which is preliminary data.</text>
</comment>
<evidence type="ECO:0000256" key="1">
    <source>
        <dbReference type="SAM" id="Coils"/>
    </source>
</evidence>
<reference evidence="2 3" key="1">
    <citation type="journal article" date="2024" name="Int. J. Mol. Sci.">
        <title>Exploration of Alicyclobacillus spp. Genome in Search of Antibiotic Resistance.</title>
        <authorList>
            <person name="Bucka-Kolendo J."/>
            <person name="Kiousi D.E."/>
            <person name="Dekowska A."/>
            <person name="Mikolajczuk-Szczyrba A."/>
            <person name="Karadedos D.M."/>
            <person name="Michael P."/>
            <person name="Galanis A."/>
            <person name="Sokolowska B."/>
        </authorList>
    </citation>
    <scope>NUCLEOTIDE SEQUENCE [LARGE SCALE GENOMIC DNA]</scope>
    <source>
        <strain evidence="2 3">KKP 3000</strain>
    </source>
</reference>
<dbReference type="InterPro" id="IPR023378">
    <property type="entry name" value="YheA/YmcA-like_dom_sf"/>
</dbReference>
<evidence type="ECO:0000313" key="2">
    <source>
        <dbReference type="EMBL" id="MFB5191515.1"/>
    </source>
</evidence>
<sequence>MSISDPTAQQLFAKVDDIANGIAQSEAAAMYWQARDKMMHHQEAQGLFDDLKKKTNGLLVLKDRLGEQSEKYQRIKEEAERIEARLAEIPVALQYKAAQDELNAMLQEVMLVLLANLKAEVPVEPGPRSCGSGGSCSTGGGCSCSAH</sequence>